<dbReference type="PANTHER" id="PTHR45686">
    <property type="entry name" value="ADP-RIBOSYLATION FACTOR GTPASE ACTIVATING PROTEIN 3, ISOFORM H-RELATED"/>
    <property type="match status" value="1"/>
</dbReference>
<organism evidence="3 4">
    <name type="scientific">Ceratopteris richardii</name>
    <name type="common">Triangle waterfern</name>
    <dbReference type="NCBI Taxonomy" id="49495"/>
    <lineage>
        <taxon>Eukaryota</taxon>
        <taxon>Viridiplantae</taxon>
        <taxon>Streptophyta</taxon>
        <taxon>Embryophyta</taxon>
        <taxon>Tracheophyta</taxon>
        <taxon>Polypodiopsida</taxon>
        <taxon>Polypodiidae</taxon>
        <taxon>Polypodiales</taxon>
        <taxon>Pteridineae</taxon>
        <taxon>Pteridaceae</taxon>
        <taxon>Parkerioideae</taxon>
        <taxon>Ceratopteris</taxon>
    </lineage>
</organism>
<dbReference type="OrthoDB" id="983479at2759"/>
<evidence type="ECO:0000256" key="1">
    <source>
        <dbReference type="ARBA" id="ARBA00022723"/>
    </source>
</evidence>
<reference evidence="3" key="1">
    <citation type="submission" date="2021-08" db="EMBL/GenBank/DDBJ databases">
        <title>WGS assembly of Ceratopteris richardii.</title>
        <authorList>
            <person name="Marchant D.B."/>
            <person name="Chen G."/>
            <person name="Jenkins J."/>
            <person name="Shu S."/>
            <person name="Leebens-Mack J."/>
            <person name="Grimwood J."/>
            <person name="Schmutz J."/>
            <person name="Soltis P."/>
            <person name="Soltis D."/>
            <person name="Chen Z.-H."/>
        </authorList>
    </citation>
    <scope>NUCLEOTIDE SEQUENCE</scope>
    <source>
        <strain evidence="3">Whitten #5841</strain>
        <tissue evidence="3">Leaf</tissue>
    </source>
</reference>
<evidence type="ECO:0000313" key="3">
    <source>
        <dbReference type="EMBL" id="KAH7293062.1"/>
    </source>
</evidence>
<name>A0A8T2R9H1_CERRI</name>
<dbReference type="GO" id="GO:0048205">
    <property type="term" value="P:COPI coating of Golgi vesicle"/>
    <property type="evidence" value="ECO:0007669"/>
    <property type="project" value="TreeGrafter"/>
</dbReference>
<dbReference type="EMBL" id="CM035433">
    <property type="protein sequence ID" value="KAH7293062.1"/>
    <property type="molecule type" value="Genomic_DNA"/>
</dbReference>
<protein>
    <submittedName>
        <fullName evidence="3">Uncharacterized protein</fullName>
    </submittedName>
</protein>
<accession>A0A8T2R9H1</accession>
<keyword evidence="4" id="KW-1185">Reference proteome</keyword>
<evidence type="ECO:0000313" key="4">
    <source>
        <dbReference type="Proteomes" id="UP000825935"/>
    </source>
</evidence>
<keyword evidence="2" id="KW-0862">Zinc</keyword>
<keyword evidence="1" id="KW-0479">Metal-binding</keyword>
<proteinExistence type="predicted"/>
<dbReference type="PANTHER" id="PTHR45686:SF4">
    <property type="entry name" value="ADP-RIBOSYLATION FACTOR GTPASE ACTIVATING PROTEIN 3, ISOFORM H"/>
    <property type="match status" value="1"/>
</dbReference>
<dbReference type="GO" id="GO:0046872">
    <property type="term" value="F:metal ion binding"/>
    <property type="evidence" value="ECO:0007669"/>
    <property type="project" value="UniProtKB-KW"/>
</dbReference>
<dbReference type="AlphaFoldDB" id="A0A8T2R9H1"/>
<dbReference type="GO" id="GO:0000139">
    <property type="term" value="C:Golgi membrane"/>
    <property type="evidence" value="ECO:0007669"/>
    <property type="project" value="GOC"/>
</dbReference>
<comment type="caution">
    <text evidence="3">The sequence shown here is derived from an EMBL/GenBank/DDBJ whole genome shotgun (WGS) entry which is preliminary data.</text>
</comment>
<dbReference type="OMA" id="IMAGETW"/>
<sequence>MIQESDEAQKKFANAKSISSSQFFGEDKKTVDADSQVRLQKFANSSSISSADFFERNEGADAVADLTASELLSRLSFQASQDMSSLKSLAGQTGKKLTAIATNLISDLQDRIR</sequence>
<dbReference type="Proteomes" id="UP000825935">
    <property type="component" value="Chromosome 28"/>
</dbReference>
<evidence type="ECO:0000256" key="2">
    <source>
        <dbReference type="ARBA" id="ARBA00022833"/>
    </source>
</evidence>
<gene>
    <name evidence="3" type="ORF">KP509_28G010200</name>
</gene>